<dbReference type="Proteomes" id="UP000541421">
    <property type="component" value="Unassembled WGS sequence"/>
</dbReference>
<protein>
    <submittedName>
        <fullName evidence="1">Transcriptional regulator</fullName>
    </submittedName>
</protein>
<sequence length="100" mass="11447">MYTIVESDKFKKAVADIWTEEERLEFFSFIAVNPLAGDVIPGLGGLRKIRWKVSGKGKRGGARVLYYNVLEEGIINMYYIYVKAEIENMTPKEILKLGKE</sequence>
<accession>A0A7Y4LDA8</accession>
<name>A0A7Y4LDA8_9BURK</name>
<evidence type="ECO:0000313" key="2">
    <source>
        <dbReference type="Proteomes" id="UP000541421"/>
    </source>
</evidence>
<evidence type="ECO:0000313" key="1">
    <source>
        <dbReference type="EMBL" id="NOL50332.1"/>
    </source>
</evidence>
<comment type="caution">
    <text evidence="1">The sequence shown here is derived from an EMBL/GenBank/DDBJ whole genome shotgun (WGS) entry which is preliminary data.</text>
</comment>
<dbReference type="RefSeq" id="WP_171589310.1">
    <property type="nucleotide sequence ID" value="NZ_JABGBO010000010.1"/>
</dbReference>
<gene>
    <name evidence="1" type="ORF">HKX40_09350</name>
</gene>
<dbReference type="InterPro" id="IPR009387">
    <property type="entry name" value="HigB-2"/>
</dbReference>
<organism evidence="1 2">
    <name type="scientific">Pelistega europaea</name>
    <dbReference type="NCBI Taxonomy" id="106147"/>
    <lineage>
        <taxon>Bacteria</taxon>
        <taxon>Pseudomonadati</taxon>
        <taxon>Pseudomonadota</taxon>
        <taxon>Betaproteobacteria</taxon>
        <taxon>Burkholderiales</taxon>
        <taxon>Alcaligenaceae</taxon>
        <taxon>Pelistega</taxon>
    </lineage>
</organism>
<proteinExistence type="predicted"/>
<dbReference type="EMBL" id="JABGBO010000010">
    <property type="protein sequence ID" value="NOL50332.1"/>
    <property type="molecule type" value="Genomic_DNA"/>
</dbReference>
<reference evidence="1 2" key="1">
    <citation type="submission" date="2020-05" db="EMBL/GenBank/DDBJ databases">
        <authorList>
            <person name="Niu N."/>
        </authorList>
    </citation>
    <scope>NUCLEOTIDE SEQUENCE [LARGE SCALE GENOMIC DNA]</scope>
    <source>
        <strain evidence="1 2">LMG10982</strain>
    </source>
</reference>
<keyword evidence="2" id="KW-1185">Reference proteome</keyword>
<dbReference type="AlphaFoldDB" id="A0A7Y4LDA8"/>
<dbReference type="PIRSF" id="PIRSF039032">
    <property type="entry name" value="HigB-2"/>
    <property type="match status" value="1"/>
</dbReference>